<dbReference type="RefSeq" id="WP_094324540.1">
    <property type="nucleotide sequence ID" value="NZ_CP022347.1"/>
</dbReference>
<dbReference type="NCBIfam" id="NF010483">
    <property type="entry name" value="PRK13908.1"/>
    <property type="match status" value="1"/>
</dbReference>
<dbReference type="Pfam" id="PF13114">
    <property type="entry name" value="RecO_N_2"/>
    <property type="match status" value="1"/>
</dbReference>
<name>A0A222MVN6_9BACT</name>
<keyword evidence="3" id="KW-1185">Reference proteome</keyword>
<accession>A0A222MVN6</accession>
<evidence type="ECO:0000313" key="3">
    <source>
        <dbReference type="Proteomes" id="UP000201169"/>
    </source>
</evidence>
<dbReference type="OrthoDB" id="5338768at2"/>
<organism evidence="2 3">
    <name type="scientific">Campylobacter avium LMG 24591</name>
    <dbReference type="NCBI Taxonomy" id="522484"/>
    <lineage>
        <taxon>Bacteria</taxon>
        <taxon>Pseudomonadati</taxon>
        <taxon>Campylobacterota</taxon>
        <taxon>Epsilonproteobacteria</taxon>
        <taxon>Campylobacterales</taxon>
        <taxon>Campylobacteraceae</taxon>
        <taxon>Campylobacter</taxon>
    </lineage>
</organism>
<dbReference type="KEGG" id="cavi:CAV_0066"/>
<dbReference type="EMBL" id="CP022347">
    <property type="protein sequence ID" value="ASQ29746.1"/>
    <property type="molecule type" value="Genomic_DNA"/>
</dbReference>
<feature type="domain" description="DNA replication/recombination mediator RecO N-terminal" evidence="1">
    <location>
        <begin position="1"/>
        <end position="71"/>
    </location>
</feature>
<protein>
    <submittedName>
        <fullName evidence="2">Putative RecO family protein recombination protein</fullName>
    </submittedName>
</protein>
<dbReference type="Proteomes" id="UP000201169">
    <property type="component" value="Chromosome"/>
</dbReference>
<dbReference type="AlphaFoldDB" id="A0A222MVN6"/>
<dbReference type="InterPro" id="IPR022572">
    <property type="entry name" value="DNA_rep/recomb_RecO_N"/>
</dbReference>
<evidence type="ECO:0000313" key="2">
    <source>
        <dbReference type="EMBL" id="ASQ29746.1"/>
    </source>
</evidence>
<gene>
    <name evidence="2" type="ORF">CAV_0066</name>
</gene>
<evidence type="ECO:0000259" key="1">
    <source>
        <dbReference type="Pfam" id="PF13114"/>
    </source>
</evidence>
<proteinExistence type="predicted"/>
<reference evidence="2 3" key="1">
    <citation type="submission" date="2017-07" db="EMBL/GenBank/DDBJ databases">
        <title>Analysis of two Campylobacter avium genomes and identification of a novel hippuricase gene.</title>
        <authorList>
            <person name="Miller W.G."/>
            <person name="Chapman M.H."/>
            <person name="Yee E."/>
            <person name="Revez J."/>
            <person name="Bono J.L."/>
            <person name="Rossi M."/>
        </authorList>
    </citation>
    <scope>NUCLEOTIDE SEQUENCE [LARGE SCALE GENOMIC DNA]</scope>
    <source>
        <strain evidence="2 3">LMG 24591</strain>
    </source>
</reference>
<sequence>MQGYILHTQRVRDEDLIVYILSKNKLLKAYRFYGLRHSSILSGYKIDFALEEHMSFLPRLKDTMHLGFEWILNREKMLIWQEFIRLFYRHLKDIEECDSFYFELLNESAKRFARQNSKRVILDAYLELLSFEGRLHTKFRCFVCDELIDNENIGLVRAFLPAHKDCAFVYEVAQDKLKHFYQNKNSSIFDDNEVSDMYKIIKEGF</sequence>